<keyword evidence="6" id="KW-0695">RNA-directed DNA polymerase</keyword>
<dbReference type="Pfam" id="PF17917">
    <property type="entry name" value="RT_RNaseH"/>
    <property type="match status" value="1"/>
</dbReference>
<feature type="region of interest" description="Disordered" evidence="7">
    <location>
        <begin position="254"/>
        <end position="281"/>
    </location>
</feature>
<evidence type="ECO:0000256" key="7">
    <source>
        <dbReference type="SAM" id="MobiDB-lite"/>
    </source>
</evidence>
<feature type="compositionally biased region" description="Basic residues" evidence="7">
    <location>
        <begin position="272"/>
        <end position="281"/>
    </location>
</feature>
<sequence length="281" mass="31022">MCANTSHCLNGGATHTTLTPDPSPITVPSQFPSTDRMNLRLAWIRTCAWLSRETEEFSGFEIIQTGVRPCARYLEAIRHFPNPKISWTPGAVSAPSIRSRTPLLQPSACRSSETYSYQTRDLNGLPNSTNSFKNTRFSSSTKSIRGLKSWTGPSILGWSRIGAKMALTSDTSVSTVPAHHQNHSVAIGWRITLVGSRFISVAESRYAPIEGEALVVVDTLDKARHFTLGCSDLIVAVDHKPLLNTFGDRCLHDIPNSSPAKPERKVPAQQFPRHRHPRLTP</sequence>
<feature type="domain" description="Reverse transcriptase RNase H-like" evidence="8">
    <location>
        <begin position="167"/>
        <end position="246"/>
    </location>
</feature>
<keyword evidence="4" id="KW-0255">Endonuclease</keyword>
<evidence type="ECO:0000256" key="2">
    <source>
        <dbReference type="ARBA" id="ARBA00022695"/>
    </source>
</evidence>
<evidence type="ECO:0000256" key="4">
    <source>
        <dbReference type="ARBA" id="ARBA00022759"/>
    </source>
</evidence>
<keyword evidence="3" id="KW-0540">Nuclease</keyword>
<dbReference type="Proteomes" id="UP000735302">
    <property type="component" value="Unassembled WGS sequence"/>
</dbReference>
<evidence type="ECO:0000313" key="9">
    <source>
        <dbReference type="EMBL" id="GFO41112.1"/>
    </source>
</evidence>
<keyword evidence="2" id="KW-0548">Nucleotidyltransferase</keyword>
<keyword evidence="1" id="KW-0808">Transferase</keyword>
<dbReference type="GO" id="GO:0016787">
    <property type="term" value="F:hydrolase activity"/>
    <property type="evidence" value="ECO:0007669"/>
    <property type="project" value="UniProtKB-KW"/>
</dbReference>
<gene>
    <name evidence="9" type="ORF">PoB_006761700</name>
</gene>
<dbReference type="InterPro" id="IPR041373">
    <property type="entry name" value="RT_RNaseH"/>
</dbReference>
<evidence type="ECO:0000256" key="6">
    <source>
        <dbReference type="ARBA" id="ARBA00022918"/>
    </source>
</evidence>
<dbReference type="AlphaFoldDB" id="A0AAV4DA80"/>
<organism evidence="9 10">
    <name type="scientific">Plakobranchus ocellatus</name>
    <dbReference type="NCBI Taxonomy" id="259542"/>
    <lineage>
        <taxon>Eukaryota</taxon>
        <taxon>Metazoa</taxon>
        <taxon>Spiralia</taxon>
        <taxon>Lophotrochozoa</taxon>
        <taxon>Mollusca</taxon>
        <taxon>Gastropoda</taxon>
        <taxon>Heterobranchia</taxon>
        <taxon>Euthyneura</taxon>
        <taxon>Panpulmonata</taxon>
        <taxon>Sacoglossa</taxon>
        <taxon>Placobranchoidea</taxon>
        <taxon>Plakobranchidae</taxon>
        <taxon>Plakobranchus</taxon>
    </lineage>
</organism>
<dbReference type="EMBL" id="BLXT01007668">
    <property type="protein sequence ID" value="GFO41112.1"/>
    <property type="molecule type" value="Genomic_DNA"/>
</dbReference>
<name>A0AAV4DA80_9GAST</name>
<evidence type="ECO:0000259" key="8">
    <source>
        <dbReference type="Pfam" id="PF17917"/>
    </source>
</evidence>
<keyword evidence="10" id="KW-1185">Reference proteome</keyword>
<reference evidence="9 10" key="1">
    <citation type="journal article" date="2021" name="Elife">
        <title>Chloroplast acquisition without the gene transfer in kleptoplastic sea slugs, Plakobranchus ocellatus.</title>
        <authorList>
            <person name="Maeda T."/>
            <person name="Takahashi S."/>
            <person name="Yoshida T."/>
            <person name="Shimamura S."/>
            <person name="Takaki Y."/>
            <person name="Nagai Y."/>
            <person name="Toyoda A."/>
            <person name="Suzuki Y."/>
            <person name="Arimoto A."/>
            <person name="Ishii H."/>
            <person name="Satoh N."/>
            <person name="Nishiyama T."/>
            <person name="Hasebe M."/>
            <person name="Maruyama T."/>
            <person name="Minagawa J."/>
            <person name="Obokata J."/>
            <person name="Shigenobu S."/>
        </authorList>
    </citation>
    <scope>NUCLEOTIDE SEQUENCE [LARGE SCALE GENOMIC DNA]</scope>
</reference>
<dbReference type="GO" id="GO:0003964">
    <property type="term" value="F:RNA-directed DNA polymerase activity"/>
    <property type="evidence" value="ECO:0007669"/>
    <property type="project" value="UniProtKB-KW"/>
</dbReference>
<evidence type="ECO:0000256" key="1">
    <source>
        <dbReference type="ARBA" id="ARBA00022679"/>
    </source>
</evidence>
<accession>A0AAV4DA80</accession>
<keyword evidence="5" id="KW-0378">Hydrolase</keyword>
<proteinExistence type="predicted"/>
<protein>
    <recommendedName>
        <fullName evidence="8">Reverse transcriptase RNase H-like domain-containing protein</fullName>
    </recommendedName>
</protein>
<dbReference type="GO" id="GO:0004519">
    <property type="term" value="F:endonuclease activity"/>
    <property type="evidence" value="ECO:0007669"/>
    <property type="project" value="UniProtKB-KW"/>
</dbReference>
<evidence type="ECO:0000313" key="10">
    <source>
        <dbReference type="Proteomes" id="UP000735302"/>
    </source>
</evidence>
<evidence type="ECO:0000256" key="3">
    <source>
        <dbReference type="ARBA" id="ARBA00022722"/>
    </source>
</evidence>
<evidence type="ECO:0000256" key="5">
    <source>
        <dbReference type="ARBA" id="ARBA00022801"/>
    </source>
</evidence>
<comment type="caution">
    <text evidence="9">The sequence shown here is derived from an EMBL/GenBank/DDBJ whole genome shotgun (WGS) entry which is preliminary data.</text>
</comment>